<dbReference type="GeneID" id="59238629"/>
<evidence type="ECO:0000313" key="2">
    <source>
        <dbReference type="Proteomes" id="UP000509704"/>
    </source>
</evidence>
<dbReference type="EMBL" id="CP058611">
    <property type="protein sequence ID" value="QLG74826.1"/>
    <property type="molecule type" value="Genomic_DNA"/>
</dbReference>
<proteinExistence type="predicted"/>
<organism evidence="1 2">
    <name type="scientific">Zygotorulaspora mrakii</name>
    <name type="common">Zygosaccharomyces mrakii</name>
    <dbReference type="NCBI Taxonomy" id="42260"/>
    <lineage>
        <taxon>Eukaryota</taxon>
        <taxon>Fungi</taxon>
        <taxon>Dikarya</taxon>
        <taxon>Ascomycota</taxon>
        <taxon>Saccharomycotina</taxon>
        <taxon>Saccharomycetes</taxon>
        <taxon>Saccharomycetales</taxon>
        <taxon>Saccharomycetaceae</taxon>
        <taxon>Zygotorulaspora</taxon>
    </lineage>
</organism>
<keyword evidence="2" id="KW-1185">Reference proteome</keyword>
<accession>A0A7H9B8Y2</accession>
<gene>
    <name evidence="1" type="ORF">HG535_0H01530</name>
</gene>
<evidence type="ECO:0000313" key="1">
    <source>
        <dbReference type="EMBL" id="QLG74826.1"/>
    </source>
</evidence>
<protein>
    <submittedName>
        <fullName evidence="1">Uncharacterized protein</fullName>
    </submittedName>
</protein>
<name>A0A7H9B8Y2_ZYGMR</name>
<dbReference type="RefSeq" id="XP_037146551.1">
    <property type="nucleotide sequence ID" value="XM_037290656.1"/>
</dbReference>
<dbReference type="AlphaFoldDB" id="A0A7H9B8Y2"/>
<sequence length="202" mass="23250">MPAHRESPRSQEAGFPLGSWMYLPRESRRRIEPGERALHANSSVPAWIPQPGRPRCSSLQSETGTITIPSQQQMRASPLQLAYWQQQSCFCRSDAKNTFNTRKCTDEIKKMYGCKKYSPIYILAGQTAVDPDTDYIFSSLYFFFSASGRIKEMTQFFMKNNCIYCSSVILHSQRNSVSPGSSGIRSGSWIRIWILRHRVWYL</sequence>
<dbReference type="Proteomes" id="UP000509704">
    <property type="component" value="Chromosome 8"/>
</dbReference>
<dbReference type="KEGG" id="zmk:HG535_0H01530"/>
<reference evidence="1 2" key="1">
    <citation type="submission" date="2020-07" db="EMBL/GenBank/DDBJ databases">
        <title>The yeast mating-type switching endonuclease HO is a domesticated member of an unorthodox homing genetic element family.</title>
        <authorList>
            <person name="Coughlan A.Y."/>
            <person name="Lombardi L."/>
            <person name="Braun-Galleani S."/>
            <person name="Martos A.R."/>
            <person name="Galeote V."/>
            <person name="Bigey F."/>
            <person name="Dequin S."/>
            <person name="Byrne K.P."/>
            <person name="Wolfe K.H."/>
        </authorList>
    </citation>
    <scope>NUCLEOTIDE SEQUENCE [LARGE SCALE GENOMIC DNA]</scope>
    <source>
        <strain evidence="1 2">NRRL Y-6702</strain>
    </source>
</reference>